<dbReference type="NCBIfam" id="NF037995">
    <property type="entry name" value="TRAP_S1"/>
    <property type="match status" value="1"/>
</dbReference>
<dbReference type="EMBL" id="JBHRXI010000001">
    <property type="protein sequence ID" value="MFC3612298.1"/>
    <property type="molecule type" value="Genomic_DNA"/>
</dbReference>
<dbReference type="InterPro" id="IPR018389">
    <property type="entry name" value="DctP_fam"/>
</dbReference>
<dbReference type="Proteomes" id="UP001595629">
    <property type="component" value="Unassembled WGS sequence"/>
</dbReference>
<evidence type="ECO:0000313" key="5">
    <source>
        <dbReference type="EMBL" id="MFC3612298.1"/>
    </source>
</evidence>
<evidence type="ECO:0000256" key="4">
    <source>
        <dbReference type="SAM" id="SignalP"/>
    </source>
</evidence>
<sequence>MKMMTIGGTFAGLLALTTAAQAEDTLSAVHAFPETLIYTKSFLEFVDKVNERGEGVVRIDVRGGPEAIGMFQQPDAVRNGVVDMVYTPGSFYAGTVPEKDALVASNIPAAMARENGGIELFDQIHQEKMGVKYLGWFDSGVCYNLWTRNEPQLDADGNLDVSGLKLRGNAVYNAFFTEYLGAQVIDLPTTDVYSALERGVVDATGWTQIGLIDLKWNEFLNYRIEPCFFSTDLGVIVNLDKWNSLSDESRQILQEVAIEHEASSTEALMSKRDDDFAALDEQGMKVVTLEGQAAADYLAAAREKTWGRMRGLMEEHPAGAGNYDALIERFYDPAADAQ</sequence>
<keyword evidence="2 4" id="KW-0732">Signal</keyword>
<keyword evidence="3" id="KW-0574">Periplasm</keyword>
<dbReference type="Pfam" id="PF03480">
    <property type="entry name" value="DctP"/>
    <property type="match status" value="1"/>
</dbReference>
<feature type="chain" id="PRO_5045258799" evidence="4">
    <location>
        <begin position="23"/>
        <end position="338"/>
    </location>
</feature>
<dbReference type="RefSeq" id="WP_386733483.1">
    <property type="nucleotide sequence ID" value="NZ_JBHRXI010000001.1"/>
</dbReference>
<accession>A0ABV7TCB1</accession>
<keyword evidence="6" id="KW-1185">Reference proteome</keyword>
<gene>
    <name evidence="5" type="primary">dctP</name>
    <name evidence="5" type="ORF">ACFORG_00875</name>
</gene>
<dbReference type="InterPro" id="IPR038404">
    <property type="entry name" value="TRAP_DctP_sf"/>
</dbReference>
<name>A0ABV7TCB1_9RHOB</name>
<evidence type="ECO:0000256" key="3">
    <source>
        <dbReference type="ARBA" id="ARBA00022764"/>
    </source>
</evidence>
<comment type="caution">
    <text evidence="5">The sequence shown here is derived from an EMBL/GenBank/DDBJ whole genome shotgun (WGS) entry which is preliminary data.</text>
</comment>
<evidence type="ECO:0000256" key="2">
    <source>
        <dbReference type="ARBA" id="ARBA00022729"/>
    </source>
</evidence>
<organism evidence="5 6">
    <name type="scientific">Lutimaribacter marinistellae</name>
    <dbReference type="NCBI Taxonomy" id="1820329"/>
    <lineage>
        <taxon>Bacteria</taxon>
        <taxon>Pseudomonadati</taxon>
        <taxon>Pseudomonadota</taxon>
        <taxon>Alphaproteobacteria</taxon>
        <taxon>Rhodobacterales</taxon>
        <taxon>Roseobacteraceae</taxon>
        <taxon>Lutimaribacter</taxon>
    </lineage>
</organism>
<proteinExistence type="predicted"/>
<evidence type="ECO:0000256" key="1">
    <source>
        <dbReference type="ARBA" id="ARBA00004418"/>
    </source>
</evidence>
<reference evidence="6" key="1">
    <citation type="journal article" date="2019" name="Int. J. Syst. Evol. Microbiol.">
        <title>The Global Catalogue of Microorganisms (GCM) 10K type strain sequencing project: providing services to taxonomists for standard genome sequencing and annotation.</title>
        <authorList>
            <consortium name="The Broad Institute Genomics Platform"/>
            <consortium name="The Broad Institute Genome Sequencing Center for Infectious Disease"/>
            <person name="Wu L."/>
            <person name="Ma J."/>
        </authorList>
    </citation>
    <scope>NUCLEOTIDE SEQUENCE [LARGE SCALE GENOMIC DNA]</scope>
    <source>
        <strain evidence="6">KCTC 42911</strain>
    </source>
</reference>
<dbReference type="CDD" id="cd13667">
    <property type="entry name" value="PBP2_TRAP_DctP1"/>
    <property type="match status" value="1"/>
</dbReference>
<evidence type="ECO:0000313" key="6">
    <source>
        <dbReference type="Proteomes" id="UP001595629"/>
    </source>
</evidence>
<dbReference type="Gene3D" id="3.40.190.170">
    <property type="entry name" value="Bacterial extracellular solute-binding protein, family 7"/>
    <property type="match status" value="1"/>
</dbReference>
<dbReference type="PANTHER" id="PTHR33376">
    <property type="match status" value="1"/>
</dbReference>
<feature type="signal peptide" evidence="4">
    <location>
        <begin position="1"/>
        <end position="22"/>
    </location>
</feature>
<comment type="subcellular location">
    <subcellularLocation>
        <location evidence="1">Periplasm</location>
    </subcellularLocation>
</comment>
<dbReference type="PANTHER" id="PTHR33376:SF5">
    <property type="entry name" value="EXTRACYTOPLASMIC SOLUTE RECEPTOR PROTEIN"/>
    <property type="match status" value="1"/>
</dbReference>
<protein>
    <submittedName>
        <fullName evidence="5">TRAP transporter substrate-binding protein DctP</fullName>
    </submittedName>
</protein>